<sequence>MQYLVPITLLALGALTACAANNNGPTEAIVNLAKKDSSVKGTIVFTVQPGSGGGESVVMDVKLKGLQANQPYEWFIHRNQAPKDGSCNSLGTMLSFSGGAQLPATSGNATSPAIVNLAAGAISLSSLETTALATPSASDVGAAPAVATDSTDIAPVAQLDTTAESDVTVNTFVRRDLSAQLAPTDTETSLAGPDARGGDASLNSMALCQVGDLQNKFGFIRASSSDFNQKFTDEGLRLTGPYEIVGHSVALWDKDDKIVACGTITTDMHSGSAGPAAGVTGWSTLALVTGLALYTAW</sequence>
<evidence type="ECO:0000313" key="3">
    <source>
        <dbReference type="Proteomes" id="UP001150569"/>
    </source>
</evidence>
<dbReference type="SUPFAM" id="SSF49329">
    <property type="entry name" value="Cu,Zn superoxide dismutase-like"/>
    <property type="match status" value="2"/>
</dbReference>
<accession>A0A9W8A7Q7</accession>
<dbReference type="EMBL" id="JANBPT010000234">
    <property type="protein sequence ID" value="KAJ1925210.1"/>
    <property type="molecule type" value="Genomic_DNA"/>
</dbReference>
<dbReference type="Gene3D" id="2.60.40.200">
    <property type="entry name" value="Superoxide dismutase, copper/zinc binding domain"/>
    <property type="match status" value="2"/>
</dbReference>
<protein>
    <recommendedName>
        <fullName evidence="4">Superoxide dismutase copper/zinc binding domain-containing protein</fullName>
    </recommendedName>
</protein>
<organism evidence="2 3">
    <name type="scientific">Tieghemiomyces parasiticus</name>
    <dbReference type="NCBI Taxonomy" id="78921"/>
    <lineage>
        <taxon>Eukaryota</taxon>
        <taxon>Fungi</taxon>
        <taxon>Fungi incertae sedis</taxon>
        <taxon>Zoopagomycota</taxon>
        <taxon>Kickxellomycotina</taxon>
        <taxon>Dimargaritomycetes</taxon>
        <taxon>Dimargaritales</taxon>
        <taxon>Dimargaritaceae</taxon>
        <taxon>Tieghemiomyces</taxon>
    </lineage>
</organism>
<gene>
    <name evidence="2" type="ORF">IWQ60_004703</name>
</gene>
<name>A0A9W8A7Q7_9FUNG</name>
<keyword evidence="1" id="KW-0732">Signal</keyword>
<comment type="caution">
    <text evidence="2">The sequence shown here is derived from an EMBL/GenBank/DDBJ whole genome shotgun (WGS) entry which is preliminary data.</text>
</comment>
<feature type="chain" id="PRO_5040794230" description="Superoxide dismutase copper/zinc binding domain-containing protein" evidence="1">
    <location>
        <begin position="20"/>
        <end position="297"/>
    </location>
</feature>
<dbReference type="GO" id="GO:0046872">
    <property type="term" value="F:metal ion binding"/>
    <property type="evidence" value="ECO:0007669"/>
    <property type="project" value="InterPro"/>
</dbReference>
<evidence type="ECO:0000313" key="2">
    <source>
        <dbReference type="EMBL" id="KAJ1925210.1"/>
    </source>
</evidence>
<proteinExistence type="predicted"/>
<feature type="signal peptide" evidence="1">
    <location>
        <begin position="1"/>
        <end position="19"/>
    </location>
</feature>
<dbReference type="InterPro" id="IPR036423">
    <property type="entry name" value="SOD-like_Cu/Zn_dom_sf"/>
</dbReference>
<dbReference type="GO" id="GO:0006801">
    <property type="term" value="P:superoxide metabolic process"/>
    <property type="evidence" value="ECO:0007669"/>
    <property type="project" value="InterPro"/>
</dbReference>
<evidence type="ECO:0000256" key="1">
    <source>
        <dbReference type="SAM" id="SignalP"/>
    </source>
</evidence>
<evidence type="ECO:0008006" key="4">
    <source>
        <dbReference type="Google" id="ProtNLM"/>
    </source>
</evidence>
<dbReference type="AlphaFoldDB" id="A0A9W8A7Q7"/>
<dbReference type="Proteomes" id="UP001150569">
    <property type="component" value="Unassembled WGS sequence"/>
</dbReference>
<dbReference type="OrthoDB" id="5567134at2759"/>
<keyword evidence="3" id="KW-1185">Reference proteome</keyword>
<reference evidence="2" key="1">
    <citation type="submission" date="2022-07" db="EMBL/GenBank/DDBJ databases">
        <title>Phylogenomic reconstructions and comparative analyses of Kickxellomycotina fungi.</title>
        <authorList>
            <person name="Reynolds N.K."/>
            <person name="Stajich J.E."/>
            <person name="Barry K."/>
            <person name="Grigoriev I.V."/>
            <person name="Crous P."/>
            <person name="Smith M.E."/>
        </authorList>
    </citation>
    <scope>NUCLEOTIDE SEQUENCE</scope>
    <source>
        <strain evidence="2">RSA 861</strain>
    </source>
</reference>